<protein>
    <submittedName>
        <fullName evidence="1">Uncharacterized protein</fullName>
    </submittedName>
</protein>
<dbReference type="EMBL" id="GGEC01070092">
    <property type="protein sequence ID" value="MBX50576.1"/>
    <property type="molecule type" value="Transcribed_RNA"/>
</dbReference>
<name>A0A2P2P742_RHIMU</name>
<sequence>MPLSLISLLT</sequence>
<evidence type="ECO:0000313" key="1">
    <source>
        <dbReference type="EMBL" id="MBX50576.1"/>
    </source>
</evidence>
<organism evidence="1">
    <name type="scientific">Rhizophora mucronata</name>
    <name type="common">Asiatic mangrove</name>
    <dbReference type="NCBI Taxonomy" id="61149"/>
    <lineage>
        <taxon>Eukaryota</taxon>
        <taxon>Viridiplantae</taxon>
        <taxon>Streptophyta</taxon>
        <taxon>Embryophyta</taxon>
        <taxon>Tracheophyta</taxon>
        <taxon>Spermatophyta</taxon>
        <taxon>Magnoliopsida</taxon>
        <taxon>eudicotyledons</taxon>
        <taxon>Gunneridae</taxon>
        <taxon>Pentapetalae</taxon>
        <taxon>rosids</taxon>
        <taxon>fabids</taxon>
        <taxon>Malpighiales</taxon>
        <taxon>Rhizophoraceae</taxon>
        <taxon>Rhizophora</taxon>
    </lineage>
</organism>
<reference evidence="1" key="1">
    <citation type="submission" date="2018-02" db="EMBL/GenBank/DDBJ databases">
        <title>Rhizophora mucronata_Transcriptome.</title>
        <authorList>
            <person name="Meera S.P."/>
            <person name="Sreeshan A."/>
            <person name="Augustine A."/>
        </authorList>
    </citation>
    <scope>NUCLEOTIDE SEQUENCE</scope>
    <source>
        <tissue evidence="1">Leaf</tissue>
    </source>
</reference>
<accession>A0A2P2P742</accession>
<proteinExistence type="predicted"/>